<dbReference type="HOGENOM" id="CLU_013386_1_2_9"/>
<feature type="transmembrane region" description="Helical" evidence="7">
    <location>
        <begin position="117"/>
        <end position="143"/>
    </location>
</feature>
<keyword evidence="5 7" id="KW-1133">Transmembrane helix</keyword>
<dbReference type="PANTHER" id="PTHR30589">
    <property type="entry name" value="PROLIPOPROTEIN DIACYLGLYCERYL TRANSFERASE"/>
    <property type="match status" value="1"/>
</dbReference>
<evidence type="ECO:0000256" key="3">
    <source>
        <dbReference type="ARBA" id="ARBA00022679"/>
    </source>
</evidence>
<dbReference type="GO" id="GO:0008961">
    <property type="term" value="F:phosphatidylglycerol-prolipoprotein diacylglyceryl transferase activity"/>
    <property type="evidence" value="ECO:0007669"/>
    <property type="project" value="UniProtKB-UniRule"/>
</dbReference>
<comment type="catalytic activity">
    <reaction evidence="7">
        <text>L-cysteinyl-[prolipoprotein] + a 1,2-diacyl-sn-glycero-3-phospho-(1'-sn-glycerol) = an S-1,2-diacyl-sn-glyceryl-L-cysteinyl-[prolipoprotein] + sn-glycerol 1-phosphate + H(+)</text>
        <dbReference type="Rhea" id="RHEA:56712"/>
        <dbReference type="Rhea" id="RHEA-COMP:14679"/>
        <dbReference type="Rhea" id="RHEA-COMP:14680"/>
        <dbReference type="ChEBI" id="CHEBI:15378"/>
        <dbReference type="ChEBI" id="CHEBI:29950"/>
        <dbReference type="ChEBI" id="CHEBI:57685"/>
        <dbReference type="ChEBI" id="CHEBI:64716"/>
        <dbReference type="ChEBI" id="CHEBI:140658"/>
        <dbReference type="EC" id="2.5.1.145"/>
    </reaction>
</comment>
<dbReference type="PANTHER" id="PTHR30589:SF0">
    <property type="entry name" value="PHOSPHATIDYLGLYCEROL--PROLIPOPROTEIN DIACYLGLYCERYL TRANSFERASE"/>
    <property type="match status" value="1"/>
</dbReference>
<dbReference type="UniPathway" id="UPA00664"/>
<feature type="transmembrane region" description="Helical" evidence="7">
    <location>
        <begin position="228"/>
        <end position="251"/>
    </location>
</feature>
<dbReference type="EC" id="2.5.1.145" evidence="7"/>
<protein>
    <recommendedName>
        <fullName evidence="7">Phosphatidylglycerol--prolipoprotein diacylglyceryl transferase</fullName>
        <ecNumber evidence="7">2.5.1.145</ecNumber>
    </recommendedName>
</protein>
<evidence type="ECO:0000313" key="9">
    <source>
        <dbReference type="Proteomes" id="UP000019426"/>
    </source>
</evidence>
<keyword evidence="9" id="KW-1185">Reference proteome</keyword>
<dbReference type="STRING" id="1216932.CM240_0350"/>
<feature type="transmembrane region" description="Helical" evidence="7">
    <location>
        <begin position="163"/>
        <end position="186"/>
    </location>
</feature>
<proteinExistence type="inferred from homology"/>
<dbReference type="GO" id="GO:0042158">
    <property type="term" value="P:lipoprotein biosynthetic process"/>
    <property type="evidence" value="ECO:0007669"/>
    <property type="project" value="UniProtKB-UniRule"/>
</dbReference>
<dbReference type="HAMAP" id="MF_01147">
    <property type="entry name" value="Lgt"/>
    <property type="match status" value="1"/>
</dbReference>
<feature type="binding site" evidence="7">
    <location>
        <position position="130"/>
    </location>
    <ligand>
        <name>a 1,2-diacyl-sn-glycero-3-phospho-(1'-sn-glycerol)</name>
        <dbReference type="ChEBI" id="CHEBI:64716"/>
    </ligand>
</feature>
<evidence type="ECO:0000313" key="8">
    <source>
        <dbReference type="EMBL" id="CDM67517.1"/>
    </source>
</evidence>
<dbReference type="EMBL" id="HG917868">
    <property type="protein sequence ID" value="CDM67517.1"/>
    <property type="molecule type" value="Genomic_DNA"/>
</dbReference>
<gene>
    <name evidence="8" type="primary">lgt1</name>
    <name evidence="7" type="synonym">lgt</name>
    <name evidence="8" type="ORF">CM240_0350</name>
</gene>
<reference evidence="8 9" key="1">
    <citation type="submission" date="2013-11" db="EMBL/GenBank/DDBJ databases">
        <title>Complete genome sequence of Clostridum sp. M2/40.</title>
        <authorList>
            <person name="Wibberg D."/>
            <person name="Puehler A."/>
            <person name="Schlueter A."/>
        </authorList>
    </citation>
    <scope>NUCLEOTIDE SEQUENCE [LARGE SCALE GENOMIC DNA]</scope>
    <source>
        <strain evidence="9">M2/40</strain>
    </source>
</reference>
<organism evidence="8 9">
    <name type="scientific">Clostridium bornimense</name>
    <dbReference type="NCBI Taxonomy" id="1216932"/>
    <lineage>
        <taxon>Bacteria</taxon>
        <taxon>Bacillati</taxon>
        <taxon>Bacillota</taxon>
        <taxon>Clostridia</taxon>
        <taxon>Eubacteriales</taxon>
        <taxon>Clostridiaceae</taxon>
        <taxon>Clostridium</taxon>
    </lineage>
</organism>
<dbReference type="Proteomes" id="UP000019426">
    <property type="component" value="Chromosome M2/40_rep1"/>
</dbReference>
<dbReference type="OrthoDB" id="871140at2"/>
<evidence type="ECO:0000256" key="4">
    <source>
        <dbReference type="ARBA" id="ARBA00022692"/>
    </source>
</evidence>
<dbReference type="eggNOG" id="COG0682">
    <property type="taxonomic scope" value="Bacteria"/>
</dbReference>
<dbReference type="RefSeq" id="WP_044035957.1">
    <property type="nucleotide sequence ID" value="NZ_HG917868.1"/>
</dbReference>
<comment type="pathway">
    <text evidence="7">Protein modification; lipoprotein biosynthesis (diacylglyceryl transfer).</text>
</comment>
<evidence type="ECO:0000256" key="5">
    <source>
        <dbReference type="ARBA" id="ARBA00022989"/>
    </source>
</evidence>
<dbReference type="Pfam" id="PF01790">
    <property type="entry name" value="LGT"/>
    <property type="match status" value="1"/>
</dbReference>
<feature type="transmembrane region" description="Helical" evidence="7">
    <location>
        <begin position="198"/>
        <end position="216"/>
    </location>
</feature>
<keyword evidence="4 7" id="KW-0812">Transmembrane</keyword>
<evidence type="ECO:0000256" key="7">
    <source>
        <dbReference type="HAMAP-Rule" id="MF_01147"/>
    </source>
</evidence>
<dbReference type="NCBIfam" id="TIGR00544">
    <property type="entry name" value="lgt"/>
    <property type="match status" value="1"/>
</dbReference>
<evidence type="ECO:0000256" key="6">
    <source>
        <dbReference type="ARBA" id="ARBA00023136"/>
    </source>
</evidence>
<comment type="function">
    <text evidence="7">Catalyzes the transfer of the diacylglyceryl group from phosphatidylglycerol to the sulfhydryl group of the N-terminal cysteine of a prolipoprotein, the first step in the formation of mature lipoproteins.</text>
</comment>
<dbReference type="PATRIC" id="fig|1216932.3.peg.330"/>
<keyword evidence="3 7" id="KW-0808">Transferase</keyword>
<sequence>MKPFLLEIGKLKIAGYGTMILIGVIVAYCLFTYRGKKRGYNVDNLFDITVFSLIGGFLCSKLLYIVIENPKLLLNPVEIVKTFSQGFVVYGGIIGGFIVFILMCKRYKYSPLKVGDLAVASLAIGQGFGRIGCLLAGCCYGRTTDSVIGITFHNSFIAPNEVALVPTQIISSIFDFILAGVLIWYLSFLEKKNIGHNPGKVTGAYLILYSIGRFIIEFFRGDLERGFIGTLSTSQFISIGIIVFGLIVFNLDKIKRLKYKEGI</sequence>
<feature type="transmembrane region" description="Helical" evidence="7">
    <location>
        <begin position="87"/>
        <end position="105"/>
    </location>
</feature>
<feature type="transmembrane region" description="Helical" evidence="7">
    <location>
        <begin position="45"/>
        <end position="67"/>
    </location>
</feature>
<feature type="transmembrane region" description="Helical" evidence="7">
    <location>
        <begin position="13"/>
        <end position="33"/>
    </location>
</feature>
<keyword evidence="6 7" id="KW-0472">Membrane</keyword>
<dbReference type="KEGG" id="clt:CM240_0350"/>
<keyword evidence="8" id="KW-0449">Lipoprotein</keyword>
<keyword evidence="2 7" id="KW-1003">Cell membrane</keyword>
<comment type="similarity">
    <text evidence="1 7">Belongs to the Lgt family.</text>
</comment>
<dbReference type="InterPro" id="IPR001640">
    <property type="entry name" value="Lgt"/>
</dbReference>
<dbReference type="GO" id="GO:0005886">
    <property type="term" value="C:plasma membrane"/>
    <property type="evidence" value="ECO:0007669"/>
    <property type="project" value="UniProtKB-SubCell"/>
</dbReference>
<comment type="subcellular location">
    <subcellularLocation>
        <location evidence="7">Cell membrane</location>
        <topology evidence="7">Multi-pass membrane protein</topology>
    </subcellularLocation>
</comment>
<evidence type="ECO:0000256" key="2">
    <source>
        <dbReference type="ARBA" id="ARBA00022475"/>
    </source>
</evidence>
<dbReference type="AlphaFoldDB" id="W6RZS7"/>
<accession>W6RZS7</accession>
<keyword evidence="8" id="KW-0328">Glycosyltransferase</keyword>
<evidence type="ECO:0000256" key="1">
    <source>
        <dbReference type="ARBA" id="ARBA00007150"/>
    </source>
</evidence>
<name>W6RZS7_9CLOT</name>